<feature type="non-terminal residue" evidence="11">
    <location>
        <position position="921"/>
    </location>
</feature>
<feature type="region of interest" description="Disordered" evidence="9">
    <location>
        <begin position="392"/>
        <end position="420"/>
    </location>
</feature>
<keyword evidence="6" id="KW-0804">Transcription</keyword>
<dbReference type="PROSITE" id="PS51030">
    <property type="entry name" value="NUCLEAR_REC_DBD_2"/>
    <property type="match status" value="1"/>
</dbReference>
<reference evidence="11 12" key="1">
    <citation type="submission" date="2020-10" db="EMBL/GenBank/DDBJ databases">
        <authorList>
            <person name="Klimov P.B."/>
            <person name="Dyachkov S.M."/>
            <person name="Chetverikov P.E."/>
        </authorList>
    </citation>
    <scope>NUCLEOTIDE SEQUENCE [LARGE SCALE GENOMIC DNA]</scope>
    <source>
        <strain evidence="11">BMOC 18-1129-001#AD2665</strain>
        <tissue evidence="11">Entire mites</tissue>
    </source>
</reference>
<dbReference type="PRINTS" id="PR00047">
    <property type="entry name" value="STROIDFINGER"/>
</dbReference>
<feature type="compositionally biased region" description="Low complexity" evidence="9">
    <location>
        <begin position="33"/>
        <end position="58"/>
    </location>
</feature>
<feature type="compositionally biased region" description="Polar residues" evidence="9">
    <location>
        <begin position="8"/>
        <end position="32"/>
    </location>
</feature>
<feature type="region of interest" description="Disordered" evidence="9">
    <location>
        <begin position="1"/>
        <end position="58"/>
    </location>
</feature>
<feature type="compositionally biased region" description="Basic residues" evidence="9">
    <location>
        <begin position="272"/>
        <end position="286"/>
    </location>
</feature>
<dbReference type="PANTHER" id="PTHR48092">
    <property type="entry name" value="KNIRPS-RELATED PROTEIN-RELATED"/>
    <property type="match status" value="1"/>
</dbReference>
<feature type="region of interest" description="Disordered" evidence="9">
    <location>
        <begin position="498"/>
        <end position="582"/>
    </location>
</feature>
<name>A0ABQ7S506_9ACAR</name>
<feature type="compositionally biased region" description="Low complexity" evidence="9">
    <location>
        <begin position="455"/>
        <end position="473"/>
    </location>
</feature>
<dbReference type="Gene3D" id="3.30.50.10">
    <property type="entry name" value="Erythroid Transcription Factor GATA-1, subunit A"/>
    <property type="match status" value="1"/>
</dbReference>
<keyword evidence="2" id="KW-0863">Zinc-finger</keyword>
<evidence type="ECO:0000256" key="8">
    <source>
        <dbReference type="ARBA" id="ARBA00023242"/>
    </source>
</evidence>
<evidence type="ECO:0000256" key="6">
    <source>
        <dbReference type="ARBA" id="ARBA00023163"/>
    </source>
</evidence>
<feature type="compositionally biased region" description="Low complexity" evidence="9">
    <location>
        <begin position="561"/>
        <end position="572"/>
    </location>
</feature>
<comment type="caution">
    <text evidence="11">The sequence shown here is derived from an EMBL/GenBank/DDBJ whole genome shotgun (WGS) entry which is preliminary data.</text>
</comment>
<protein>
    <submittedName>
        <fullName evidence="11">Nuclear hormone receptor family member nhr-41</fullName>
    </submittedName>
</protein>
<dbReference type="InterPro" id="IPR013088">
    <property type="entry name" value="Znf_NHR/GATA"/>
</dbReference>
<sequence length="921" mass="101067">MASDDTKNVSSNIELSDNTAADTGESSSNYNANDSGTNNPSTSNNNNDNGNSNNNTDTINQEQQNELIMNQDNTTNEQQRQQQQQQQQRNNSGNQDNLNQDNNRNEMHDQQSSAAAVIRERSGSYTRPSADKSMDVCVVCGDKSSGKHYGAISCEGCKGFFKRSVRKRLNYVCRAGQNCEITKNHRNRCQYCRLKKCIRMGMKSEHCQPERKPLALYGSSSSSSLASSSLPGLESGANALSLGSTSHTIMNQEQSYQQFLQHQQHQQQQQQQRHHHHHHHHHHNHRMQSIQQQQQQQLSSSNKNDSKASSASSSLSHTPLSLTSSSNTSSSIPEIRLNNVVPAISQQQQLSPIAGDRHRHRHYTSRRHHSSSSYRLPAYQDLASWNRRSSLGSRSASSAHSAHSSRSAPRLSPPSHRSLQSRSLQLLHDNNEEQQILTNIHQQHQQRLMFHPNTSQESSIMVPPSSSPGPSSSQQVLPISADQASSIKLELVEQLLQRQKRSASRSHTISSANSNNSNHGDEHPTLSMNQTSDDELAHCRRASTHRHHHSQLLDIEDETLSSRSSTHSSCMSPANLSTSGTVTRRSVLSGIESGPHSSAANDSAWAVQAPSFRYSSDLATPLPGSLATSPIHTPPLVQHETSDKRSPPTRRSPIYTEHHLMPPLMSSSGQISSSLGLGGGVSGSGSSSCSNSPHLGHKVITNPIETMSNTLPSTSIDQVQSKQQYSTTQTSNNVELWRAVQQFLLNYSQLIVNNSIDQFQNDIQRDQQQQQQQNLDPQSSIASSRKSQIASDQVTMTTPRSLFGTKQTSDCSTSPEMLIRHMAGPSHQAPSKSQQHWSPTTTPRSKSDSSLVGNIDPICIEAREASFIVAAAANHAVAQISSAADQALARVSAAANQALERVSNAAAALTSSKLVDRRMDF</sequence>
<feature type="compositionally biased region" description="Low complexity" evidence="9">
    <location>
        <begin position="664"/>
        <end position="675"/>
    </location>
</feature>
<feature type="region of interest" description="Disordered" evidence="9">
    <location>
        <begin position="348"/>
        <end position="375"/>
    </location>
</feature>
<accession>A0ABQ7S506</accession>
<feature type="region of interest" description="Disordered" evidence="9">
    <location>
        <begin position="455"/>
        <end position="477"/>
    </location>
</feature>
<feature type="compositionally biased region" description="Polar residues" evidence="9">
    <location>
        <begin position="828"/>
        <end position="852"/>
    </location>
</feature>
<gene>
    <name evidence="11" type="primary">nhr-41</name>
    <name evidence="11" type="ORF">GZH46_02992</name>
</gene>
<evidence type="ECO:0000256" key="9">
    <source>
        <dbReference type="SAM" id="MobiDB-lite"/>
    </source>
</evidence>
<keyword evidence="1" id="KW-0479">Metal-binding</keyword>
<feature type="region of interest" description="Disordered" evidence="9">
    <location>
        <begin position="625"/>
        <end position="698"/>
    </location>
</feature>
<evidence type="ECO:0000313" key="12">
    <source>
        <dbReference type="Proteomes" id="UP000825002"/>
    </source>
</evidence>
<feature type="compositionally biased region" description="Polar residues" evidence="9">
    <location>
        <begin position="779"/>
        <end position="815"/>
    </location>
</feature>
<keyword evidence="8" id="KW-0539">Nucleus</keyword>
<feature type="domain" description="Nuclear receptor" evidence="10">
    <location>
        <begin position="134"/>
        <end position="209"/>
    </location>
</feature>
<feature type="compositionally biased region" description="Low complexity" evidence="9">
    <location>
        <begin position="288"/>
        <end position="331"/>
    </location>
</feature>
<keyword evidence="3" id="KW-0862">Zinc</keyword>
<dbReference type="EMBL" id="JAIFTH010001516">
    <property type="protein sequence ID" value="KAG9508508.1"/>
    <property type="molecule type" value="Genomic_DNA"/>
</dbReference>
<keyword evidence="12" id="KW-1185">Reference proteome</keyword>
<dbReference type="InterPro" id="IPR001628">
    <property type="entry name" value="Znf_hrmn_rcpt"/>
</dbReference>
<evidence type="ECO:0000256" key="4">
    <source>
        <dbReference type="ARBA" id="ARBA00023015"/>
    </source>
</evidence>
<evidence type="ECO:0000313" key="11">
    <source>
        <dbReference type="EMBL" id="KAG9508508.1"/>
    </source>
</evidence>
<dbReference type="Pfam" id="PF00105">
    <property type="entry name" value="zf-C4"/>
    <property type="match status" value="1"/>
</dbReference>
<keyword evidence="5" id="KW-0238">DNA-binding</keyword>
<feature type="compositionally biased region" description="Polar residues" evidence="9">
    <location>
        <begin position="505"/>
        <end position="518"/>
    </location>
</feature>
<dbReference type="Proteomes" id="UP000825002">
    <property type="component" value="Unassembled WGS sequence"/>
</dbReference>
<organism evidence="11 12">
    <name type="scientific">Fragariocoptes setiger</name>
    <dbReference type="NCBI Taxonomy" id="1670756"/>
    <lineage>
        <taxon>Eukaryota</taxon>
        <taxon>Metazoa</taxon>
        <taxon>Ecdysozoa</taxon>
        <taxon>Arthropoda</taxon>
        <taxon>Chelicerata</taxon>
        <taxon>Arachnida</taxon>
        <taxon>Acari</taxon>
        <taxon>Acariformes</taxon>
        <taxon>Trombidiformes</taxon>
        <taxon>Prostigmata</taxon>
        <taxon>Eupodina</taxon>
        <taxon>Eriophyoidea</taxon>
        <taxon>Phytoptidae</taxon>
        <taxon>Fragariocoptes</taxon>
    </lineage>
</organism>
<dbReference type="InterPro" id="IPR050200">
    <property type="entry name" value="Nuclear_hormone_rcpt_NR3"/>
</dbReference>
<feature type="region of interest" description="Disordered" evidence="9">
    <location>
        <begin position="257"/>
        <end position="331"/>
    </location>
</feature>
<evidence type="ECO:0000256" key="5">
    <source>
        <dbReference type="ARBA" id="ARBA00023125"/>
    </source>
</evidence>
<feature type="compositionally biased region" description="Basic residues" evidence="9">
    <location>
        <begin position="539"/>
        <end position="550"/>
    </location>
</feature>
<dbReference type="PROSITE" id="PS00031">
    <property type="entry name" value="NUCLEAR_REC_DBD_1"/>
    <property type="match status" value="1"/>
</dbReference>
<dbReference type="SUPFAM" id="SSF57716">
    <property type="entry name" value="Glucocorticoid receptor-like (DNA-binding domain)"/>
    <property type="match status" value="1"/>
</dbReference>
<feature type="compositionally biased region" description="Low complexity" evidence="9">
    <location>
        <begin position="763"/>
        <end position="778"/>
    </location>
</feature>
<feature type="compositionally biased region" description="Low complexity" evidence="9">
    <location>
        <begin position="257"/>
        <end position="271"/>
    </location>
</feature>
<feature type="compositionally biased region" description="Basic residues" evidence="9">
    <location>
        <begin position="357"/>
        <end position="370"/>
    </location>
</feature>
<keyword evidence="7 11" id="KW-0675">Receptor</keyword>
<evidence type="ECO:0000259" key="10">
    <source>
        <dbReference type="PROSITE" id="PS51030"/>
    </source>
</evidence>
<feature type="compositionally biased region" description="Low complexity" evidence="9">
    <location>
        <begin position="73"/>
        <end position="102"/>
    </location>
</feature>
<evidence type="ECO:0000256" key="3">
    <source>
        <dbReference type="ARBA" id="ARBA00022833"/>
    </source>
</evidence>
<evidence type="ECO:0000256" key="7">
    <source>
        <dbReference type="ARBA" id="ARBA00023170"/>
    </source>
</evidence>
<feature type="region of interest" description="Disordered" evidence="9">
    <location>
        <begin position="73"/>
        <end position="130"/>
    </location>
</feature>
<keyword evidence="4" id="KW-0805">Transcription regulation</keyword>
<dbReference type="CDD" id="cd06916">
    <property type="entry name" value="NR_DBD_like"/>
    <property type="match status" value="1"/>
</dbReference>
<feature type="compositionally biased region" description="Low complexity" evidence="9">
    <location>
        <begin position="684"/>
        <end position="694"/>
    </location>
</feature>
<feature type="region of interest" description="Disordered" evidence="9">
    <location>
        <begin position="763"/>
        <end position="852"/>
    </location>
</feature>
<dbReference type="SMART" id="SM00399">
    <property type="entry name" value="ZnF_C4"/>
    <property type="match status" value="1"/>
</dbReference>
<proteinExistence type="predicted"/>
<evidence type="ECO:0000256" key="1">
    <source>
        <dbReference type="ARBA" id="ARBA00022723"/>
    </source>
</evidence>
<evidence type="ECO:0000256" key="2">
    <source>
        <dbReference type="ARBA" id="ARBA00022771"/>
    </source>
</evidence>